<dbReference type="InterPro" id="IPR036890">
    <property type="entry name" value="HATPase_C_sf"/>
</dbReference>
<name>A0A1M6YBF6_PSETH</name>
<evidence type="ECO:0000313" key="2">
    <source>
        <dbReference type="Proteomes" id="UP000184363"/>
    </source>
</evidence>
<dbReference type="Proteomes" id="UP000184363">
    <property type="component" value="Unassembled WGS sequence"/>
</dbReference>
<organism evidence="1 2">
    <name type="scientific">Pseudonocardia thermophila</name>
    <dbReference type="NCBI Taxonomy" id="1848"/>
    <lineage>
        <taxon>Bacteria</taxon>
        <taxon>Bacillati</taxon>
        <taxon>Actinomycetota</taxon>
        <taxon>Actinomycetes</taxon>
        <taxon>Pseudonocardiales</taxon>
        <taxon>Pseudonocardiaceae</taxon>
        <taxon>Pseudonocardia</taxon>
    </lineage>
</organism>
<dbReference type="EMBL" id="FRAP01000019">
    <property type="protein sequence ID" value="SHL15578.1"/>
    <property type="molecule type" value="Genomic_DNA"/>
</dbReference>
<protein>
    <recommendedName>
        <fullName evidence="3">Molecular chaperone Hsp90</fullName>
    </recommendedName>
</protein>
<evidence type="ECO:0000313" key="1">
    <source>
        <dbReference type="EMBL" id="SHL15578.1"/>
    </source>
</evidence>
<dbReference type="STRING" id="1848.SAMN05443637_119107"/>
<evidence type="ECO:0008006" key="3">
    <source>
        <dbReference type="Google" id="ProtNLM"/>
    </source>
</evidence>
<dbReference type="OrthoDB" id="3201966at2"/>
<accession>A0A1M6YBF6</accession>
<reference evidence="1 2" key="1">
    <citation type="submission" date="2016-11" db="EMBL/GenBank/DDBJ databases">
        <authorList>
            <person name="Jaros S."/>
            <person name="Januszkiewicz K."/>
            <person name="Wedrychowicz H."/>
        </authorList>
    </citation>
    <scope>NUCLEOTIDE SEQUENCE [LARGE SCALE GENOMIC DNA]</scope>
    <source>
        <strain evidence="1 2">DSM 43832</strain>
    </source>
</reference>
<dbReference type="SUPFAM" id="SSF55874">
    <property type="entry name" value="ATPase domain of HSP90 chaperone/DNA topoisomerase II/histidine kinase"/>
    <property type="match status" value="1"/>
</dbReference>
<dbReference type="NCBIfam" id="NF047352">
    <property type="entry name" value="P_loop_sacsin"/>
    <property type="match status" value="1"/>
</dbReference>
<sequence>MDGELRVANDGAPLTADGVAALASLRASAKRDDEGSVGRFGVGFAAVLPISAEPRIVSTSGGVAFSAARTREEVAEIPVAAAELARRDEPPVLRLVWPTDEEPPAEGTEVRLPLRPGVDAQQLVEQAAALAPDLLLALRGLTEIEVAGTVVRRVDDGDVVTVGDRRWRLARAAGELADTDRDRAAEQRTRARWTVTWALPVDAEGRPVPLGEDVAHAPTATTERLALPARLIASLPLEADRRRVRPGRALDVVLEGAVAAYVDLVAATPPEHRLTLVPEAGFPRSPLDGRLHELLLAGLRTAAWLPAPRGELAPGRAEWLDVPGASPRLVELLADAGLDRIVTPVADPAPLTELGVRRIGPAELVERLFGPEQPLAWWAELYTELTGPAEAVPGLVEDLRALPVPLAGDRVAAGPATVFLPPDEHDAPVVGPLARLGLPGLHVAALAHPLLERLGARPAEASALLAHPALVEAVERSLDDAEAGLDPLPLAEAVLALVERTGEAPEAFRALALPDEDGRPARADELMLPDAALRPLLADDVPIDVIDPELAARVPRAALVAVGVLDGFTVVVDEEPTGPDHDLDGEDEWWDAADEPPARLVAVRDLDLVADDAWPGALALIADDRDARAAVFVPGGYTAWWLSRHARLGGRRPDHWRLASAHEIAGLYDAVPADLDEELLAAIGVRSGLVVADRESADDLLDRLADPTRTPDAALTSAAHAALAEAVAAGRVAADDLALPDRVRALDGSVVDVEVAVVLDEPWPAAVLPAGELVIGGDPQALAELLDLPLATDVVAGAVDSTGTPTPWRALAEVVVTCDTLGVEVPEGELVLHDELWVQLTRPEPARRRVPVWRDGATWHAEDPVRALLALLAA</sequence>
<dbReference type="AlphaFoldDB" id="A0A1M6YBF6"/>
<proteinExistence type="predicted"/>
<gene>
    <name evidence="1" type="ORF">SAMN05443637_119107</name>
</gene>
<keyword evidence="2" id="KW-1185">Reference proteome</keyword>